<feature type="compositionally biased region" description="Basic and acidic residues" evidence="1">
    <location>
        <begin position="1"/>
        <end position="12"/>
    </location>
</feature>
<evidence type="ECO:0000313" key="3">
    <source>
        <dbReference type="Proteomes" id="UP000186922"/>
    </source>
</evidence>
<evidence type="ECO:0000256" key="1">
    <source>
        <dbReference type="SAM" id="MobiDB-lite"/>
    </source>
</evidence>
<protein>
    <submittedName>
        <fullName evidence="2">Uncharacterized protein</fullName>
    </submittedName>
</protein>
<sequence>MLTPEAHIRDRLGQGIPHNFQGKTTDQKHPNGSDSNDKLGGSWKNTIIPEFHYTLHEKVYLCGL</sequence>
<comment type="caution">
    <text evidence="2">The sequence shown here is derived from an EMBL/GenBank/DDBJ whole genome shotgun (WGS) entry which is preliminary data.</text>
</comment>
<organism evidence="2 3">
    <name type="scientific">Ramazzottius varieornatus</name>
    <name type="common">Water bear</name>
    <name type="synonym">Tardigrade</name>
    <dbReference type="NCBI Taxonomy" id="947166"/>
    <lineage>
        <taxon>Eukaryota</taxon>
        <taxon>Metazoa</taxon>
        <taxon>Ecdysozoa</taxon>
        <taxon>Tardigrada</taxon>
        <taxon>Eutardigrada</taxon>
        <taxon>Parachela</taxon>
        <taxon>Hypsibioidea</taxon>
        <taxon>Ramazzottiidae</taxon>
        <taxon>Ramazzottius</taxon>
    </lineage>
</organism>
<proteinExistence type="predicted"/>
<gene>
    <name evidence="2" type="primary">RvY_10969-1</name>
    <name evidence="2" type="synonym">RvY_10969.1</name>
    <name evidence="2" type="ORF">RvY_10969</name>
</gene>
<accession>A0A1D1VH01</accession>
<name>A0A1D1VH01_RAMVA</name>
<feature type="region of interest" description="Disordered" evidence="1">
    <location>
        <begin position="1"/>
        <end position="41"/>
    </location>
</feature>
<dbReference type="Proteomes" id="UP000186922">
    <property type="component" value="Unassembled WGS sequence"/>
</dbReference>
<evidence type="ECO:0000313" key="2">
    <source>
        <dbReference type="EMBL" id="GAV00066.1"/>
    </source>
</evidence>
<keyword evidence="3" id="KW-1185">Reference proteome</keyword>
<dbReference type="EMBL" id="BDGG01000005">
    <property type="protein sequence ID" value="GAV00066.1"/>
    <property type="molecule type" value="Genomic_DNA"/>
</dbReference>
<reference evidence="2 3" key="1">
    <citation type="journal article" date="2016" name="Nat. Commun.">
        <title>Extremotolerant tardigrade genome and improved radiotolerance of human cultured cells by tardigrade-unique protein.</title>
        <authorList>
            <person name="Hashimoto T."/>
            <person name="Horikawa D.D."/>
            <person name="Saito Y."/>
            <person name="Kuwahara H."/>
            <person name="Kozuka-Hata H."/>
            <person name="Shin-I T."/>
            <person name="Minakuchi Y."/>
            <person name="Ohishi K."/>
            <person name="Motoyama A."/>
            <person name="Aizu T."/>
            <person name="Enomoto A."/>
            <person name="Kondo K."/>
            <person name="Tanaka S."/>
            <person name="Hara Y."/>
            <person name="Koshikawa S."/>
            <person name="Sagara H."/>
            <person name="Miura T."/>
            <person name="Yokobori S."/>
            <person name="Miyagawa K."/>
            <person name="Suzuki Y."/>
            <person name="Kubo T."/>
            <person name="Oyama M."/>
            <person name="Kohara Y."/>
            <person name="Fujiyama A."/>
            <person name="Arakawa K."/>
            <person name="Katayama T."/>
            <person name="Toyoda A."/>
            <person name="Kunieda T."/>
        </authorList>
    </citation>
    <scope>NUCLEOTIDE SEQUENCE [LARGE SCALE GENOMIC DNA]</scope>
    <source>
        <strain evidence="2 3">YOKOZUNA-1</strain>
    </source>
</reference>
<dbReference type="AlphaFoldDB" id="A0A1D1VH01"/>
<feature type="compositionally biased region" description="Basic and acidic residues" evidence="1">
    <location>
        <begin position="25"/>
        <end position="37"/>
    </location>
</feature>